<evidence type="ECO:0000259" key="2">
    <source>
        <dbReference type="PROSITE" id="PS50943"/>
    </source>
</evidence>
<dbReference type="Gene3D" id="1.10.10.2910">
    <property type="match status" value="1"/>
</dbReference>
<protein>
    <submittedName>
        <fullName evidence="3">ImmA/IrrE family metallo-endopeptidase</fullName>
    </submittedName>
</protein>
<dbReference type="RefSeq" id="WP_187245574.1">
    <property type="nucleotide sequence ID" value="NZ_BAAAOK010000014.1"/>
</dbReference>
<keyword evidence="4" id="KW-1185">Reference proteome</keyword>
<gene>
    <name evidence="3" type="ORF">HKK74_23985</name>
</gene>
<comment type="similarity">
    <text evidence="1">Belongs to the short-chain fatty acyl-CoA assimilation regulator (ScfR) family.</text>
</comment>
<dbReference type="Pfam" id="PF01381">
    <property type="entry name" value="HTH_3"/>
    <property type="match status" value="1"/>
</dbReference>
<dbReference type="Pfam" id="PF06114">
    <property type="entry name" value="Peptidase_M78"/>
    <property type="match status" value="1"/>
</dbReference>
<dbReference type="InterPro" id="IPR001387">
    <property type="entry name" value="Cro/C1-type_HTH"/>
</dbReference>
<dbReference type="InterPro" id="IPR010982">
    <property type="entry name" value="Lambda_DNA-bd_dom_sf"/>
</dbReference>
<accession>A0ABR7LUR0</accession>
<name>A0ABR7LUR0_9ACTN</name>
<dbReference type="Gene3D" id="1.10.260.40">
    <property type="entry name" value="lambda repressor-like DNA-binding domains"/>
    <property type="match status" value="1"/>
</dbReference>
<dbReference type="PANTHER" id="PTHR43236:SF1">
    <property type="entry name" value="BLL7220 PROTEIN"/>
    <property type="match status" value="1"/>
</dbReference>
<proteinExistence type="inferred from homology"/>
<evidence type="ECO:0000313" key="3">
    <source>
        <dbReference type="EMBL" id="MBC6468531.1"/>
    </source>
</evidence>
<dbReference type="Proteomes" id="UP000805614">
    <property type="component" value="Unassembled WGS sequence"/>
</dbReference>
<dbReference type="PROSITE" id="PS50943">
    <property type="entry name" value="HTH_CROC1"/>
    <property type="match status" value="1"/>
</dbReference>
<dbReference type="PANTHER" id="PTHR43236">
    <property type="entry name" value="ANTITOXIN HIGA1"/>
    <property type="match status" value="1"/>
</dbReference>
<evidence type="ECO:0000313" key="4">
    <source>
        <dbReference type="Proteomes" id="UP000805614"/>
    </source>
</evidence>
<sequence length="379" mass="41468">MNDPGGGPPARRPGGRRLAEARLLFEAERLTLARRLRGLRKNQLAAAVDTTPTAIGHYESGVHRPSERVLSRLAMSLGVPVEFFQAGHGSVLDAGHAHFRSLRSTTQIERDQALAYGRIVADIVAAIEGFVEFPAVMVPEWPVTPDEIAGPGPVEAARRARELLVGGPGPVRSVVRLLESAGIVAIVLPPTTERVDAFSVTAYPRPLVMFNPAKGDYWRNRFDGAHELGHLVMHADAEPGSRVVEDQANRFAAEFLMPEQDIADALPATADWARLAELKTEWGVSMAALLYRARTLRVMKEVTYRNAMSAMSTRGWRRREPGPERPLERPTMLTKALEMLAVTGVDRDRLADAARVTRADLDLLVPSRPTPSATPTPGR</sequence>
<dbReference type="SUPFAM" id="SSF47413">
    <property type="entry name" value="lambda repressor-like DNA-binding domains"/>
    <property type="match status" value="1"/>
</dbReference>
<reference evidence="3 4" key="1">
    <citation type="submission" date="2020-06" db="EMBL/GenBank/DDBJ databases">
        <title>Actinomadura xiongansis sp. nov., isolated from soil of Baiyangdian.</title>
        <authorList>
            <person name="Zhang X."/>
        </authorList>
    </citation>
    <scope>NUCLEOTIDE SEQUENCE [LARGE SCALE GENOMIC DNA]</scope>
    <source>
        <strain evidence="3 4">HBUM206468</strain>
    </source>
</reference>
<comment type="caution">
    <text evidence="3">The sequence shown here is derived from an EMBL/GenBank/DDBJ whole genome shotgun (WGS) entry which is preliminary data.</text>
</comment>
<feature type="domain" description="HTH cro/C1-type" evidence="2">
    <location>
        <begin position="30"/>
        <end position="84"/>
    </location>
</feature>
<evidence type="ECO:0000256" key="1">
    <source>
        <dbReference type="ARBA" id="ARBA00007227"/>
    </source>
</evidence>
<dbReference type="EMBL" id="JABVEC010000019">
    <property type="protein sequence ID" value="MBC6468531.1"/>
    <property type="molecule type" value="Genomic_DNA"/>
</dbReference>
<dbReference type="CDD" id="cd00093">
    <property type="entry name" value="HTH_XRE"/>
    <property type="match status" value="1"/>
</dbReference>
<dbReference type="SMART" id="SM00530">
    <property type="entry name" value="HTH_XRE"/>
    <property type="match status" value="1"/>
</dbReference>
<dbReference type="InterPro" id="IPR010359">
    <property type="entry name" value="IrrE_HExxH"/>
</dbReference>
<organism evidence="3 4">
    <name type="scientific">Actinomadura alba</name>
    <dbReference type="NCBI Taxonomy" id="406431"/>
    <lineage>
        <taxon>Bacteria</taxon>
        <taxon>Bacillati</taxon>
        <taxon>Actinomycetota</taxon>
        <taxon>Actinomycetes</taxon>
        <taxon>Streptosporangiales</taxon>
        <taxon>Thermomonosporaceae</taxon>
        <taxon>Actinomadura</taxon>
    </lineage>
</organism>
<dbReference type="InterPro" id="IPR052345">
    <property type="entry name" value="Rad_response_metalloprotease"/>
</dbReference>